<gene>
    <name evidence="1" type="ORF">MOC_4710</name>
</gene>
<dbReference type="Gene3D" id="3.40.190.10">
    <property type="entry name" value="Periplasmic binding protein-like II"/>
    <property type="match status" value="1"/>
</dbReference>
<sequence length="90" mass="9527">MNASVPFGTQVILPVRPRSLAAHPRMRVDLAEHKGLSGDVVRLMALGGAGLARFGRSYVSADLAAGRLAPVLEPFSPAIADRCRRLTCCA</sequence>
<evidence type="ECO:0000313" key="2">
    <source>
        <dbReference type="Proteomes" id="UP000029492"/>
    </source>
</evidence>
<proteinExistence type="predicted"/>
<dbReference type="EMBL" id="CP003811">
    <property type="protein sequence ID" value="AIQ92465.1"/>
    <property type="molecule type" value="Genomic_DNA"/>
</dbReference>
<dbReference type="KEGG" id="mor:MOC_4710"/>
<dbReference type="STRING" id="693986.MOC_4710"/>
<reference evidence="1 2" key="1">
    <citation type="journal article" date="2014" name="PLoS ONE">
        <title>Genome Information of Methylobacterium oryzae, a Plant-Probiotic Methylotroph in the Phyllosphere.</title>
        <authorList>
            <person name="Kwak M.J."/>
            <person name="Jeong H."/>
            <person name="Madhaiyan M."/>
            <person name="Lee Y."/>
            <person name="Sa T.M."/>
            <person name="Oh T.K."/>
            <person name="Kim J.F."/>
        </authorList>
    </citation>
    <scope>NUCLEOTIDE SEQUENCE [LARGE SCALE GENOMIC DNA]</scope>
    <source>
        <strain evidence="1 2">CBMB20</strain>
    </source>
</reference>
<evidence type="ECO:0000313" key="1">
    <source>
        <dbReference type="EMBL" id="AIQ92465.1"/>
    </source>
</evidence>
<dbReference type="Proteomes" id="UP000029492">
    <property type="component" value="Chromosome"/>
</dbReference>
<dbReference type="RefSeq" id="WP_043346403.1">
    <property type="nucleotide sequence ID" value="NZ_CP003811.1"/>
</dbReference>
<accession>A0A089P125</accession>
<organism evidence="1 2">
    <name type="scientific">Methylobacterium oryzae CBMB20</name>
    <dbReference type="NCBI Taxonomy" id="693986"/>
    <lineage>
        <taxon>Bacteria</taxon>
        <taxon>Pseudomonadati</taxon>
        <taxon>Pseudomonadota</taxon>
        <taxon>Alphaproteobacteria</taxon>
        <taxon>Hyphomicrobiales</taxon>
        <taxon>Methylobacteriaceae</taxon>
        <taxon>Methylobacterium</taxon>
    </lineage>
</organism>
<dbReference type="HOGENOM" id="CLU_2437451_0_0_5"/>
<dbReference type="GeneID" id="96605813"/>
<name>A0A089P125_9HYPH</name>
<protein>
    <submittedName>
        <fullName evidence="1">Transcriptional regulator</fullName>
    </submittedName>
</protein>
<keyword evidence="2" id="KW-1185">Reference proteome</keyword>
<dbReference type="AlphaFoldDB" id="A0A089P125"/>